<feature type="transmembrane region" description="Helical" evidence="1">
    <location>
        <begin position="51"/>
        <end position="68"/>
    </location>
</feature>
<sequence>MNRDTLAAREPLLLGAPAPVLAGGGAALALVLAAAAALLGRRELAAPGLEIVALVVLAVAGVAAVLLASPFRAPFTAGAHAAVLGLVLLAVVLDAAAQDGRNAVVADDWGPMVLPVFLLVLATLRPPREVLLGGVLAAAASSAAVAALSPEPLRGVAAVLTGVLPPAIAATALGATTLRALRRGGARAVTRSDAASVQEEAVARLEAEAIPLLAAVEDAGTITAAQAERARAIAAGLRAALVADLARGWLADAGFRVDDPDGYAERMTAAQRTALRTTVASLPLADFERPGLASVRGQDRDAVLELALPVAARPRRTRVAPLVPLLRSAFARADVRIGDEQVSVRVELTVPR</sequence>
<dbReference type="OrthoDB" id="5124052at2"/>
<feature type="transmembrane region" description="Helical" evidence="1">
    <location>
        <begin position="12"/>
        <end position="39"/>
    </location>
</feature>
<dbReference type="Proteomes" id="UP000265742">
    <property type="component" value="Unassembled WGS sequence"/>
</dbReference>
<keyword evidence="1" id="KW-0472">Membrane</keyword>
<evidence type="ECO:0000313" key="2">
    <source>
        <dbReference type="EMBL" id="RIX30035.1"/>
    </source>
</evidence>
<feature type="transmembrane region" description="Helical" evidence="1">
    <location>
        <begin position="131"/>
        <end position="149"/>
    </location>
</feature>
<protein>
    <submittedName>
        <fullName evidence="2">Uncharacterized protein</fullName>
    </submittedName>
</protein>
<keyword evidence="1" id="KW-0812">Transmembrane</keyword>
<gene>
    <name evidence="2" type="ORF">D1781_00740</name>
</gene>
<accession>A0A3A1TZ94</accession>
<comment type="caution">
    <text evidence="2">The sequence shown here is derived from an EMBL/GenBank/DDBJ whole genome shotgun (WGS) entry which is preliminary data.</text>
</comment>
<dbReference type="AlphaFoldDB" id="A0A3A1TZ94"/>
<feature type="transmembrane region" description="Helical" evidence="1">
    <location>
        <begin position="155"/>
        <end position="181"/>
    </location>
</feature>
<feature type="transmembrane region" description="Helical" evidence="1">
    <location>
        <begin position="75"/>
        <end position="97"/>
    </location>
</feature>
<evidence type="ECO:0000313" key="3">
    <source>
        <dbReference type="Proteomes" id="UP000265742"/>
    </source>
</evidence>
<dbReference type="EMBL" id="QXTG01000001">
    <property type="protein sequence ID" value="RIX30035.1"/>
    <property type="molecule type" value="Genomic_DNA"/>
</dbReference>
<organism evidence="2 3">
    <name type="scientific">Amnibacterium setariae</name>
    <dbReference type="NCBI Taxonomy" id="2306585"/>
    <lineage>
        <taxon>Bacteria</taxon>
        <taxon>Bacillati</taxon>
        <taxon>Actinomycetota</taxon>
        <taxon>Actinomycetes</taxon>
        <taxon>Micrococcales</taxon>
        <taxon>Microbacteriaceae</taxon>
        <taxon>Amnibacterium</taxon>
    </lineage>
</organism>
<dbReference type="RefSeq" id="WP_119480398.1">
    <property type="nucleotide sequence ID" value="NZ_QXTG01000001.1"/>
</dbReference>
<evidence type="ECO:0000256" key="1">
    <source>
        <dbReference type="SAM" id="Phobius"/>
    </source>
</evidence>
<name>A0A3A1TZ94_9MICO</name>
<keyword evidence="3" id="KW-1185">Reference proteome</keyword>
<proteinExistence type="predicted"/>
<keyword evidence="1" id="KW-1133">Transmembrane helix</keyword>
<reference evidence="3" key="1">
    <citation type="submission" date="2018-09" db="EMBL/GenBank/DDBJ databases">
        <authorList>
            <person name="Kim I."/>
        </authorList>
    </citation>
    <scope>NUCLEOTIDE SEQUENCE [LARGE SCALE GENOMIC DNA]</scope>
    <source>
        <strain evidence="3">DD4a</strain>
    </source>
</reference>